<evidence type="ECO:0000313" key="3">
    <source>
        <dbReference type="Proteomes" id="UP000053095"/>
    </source>
</evidence>
<evidence type="ECO:0008006" key="4">
    <source>
        <dbReference type="Google" id="ProtNLM"/>
    </source>
</evidence>
<reference evidence="3" key="1">
    <citation type="journal article" date="2015" name="Genome Announc.">
        <title>Draft genome sequence of Talaromyces cellulolyticus strain Y-94, a source of lignocellulosic biomass-degrading enzymes.</title>
        <authorList>
            <person name="Fujii T."/>
            <person name="Koike H."/>
            <person name="Sawayama S."/>
            <person name="Yano S."/>
            <person name="Inoue H."/>
        </authorList>
    </citation>
    <scope>NUCLEOTIDE SEQUENCE [LARGE SCALE GENOMIC DNA]</scope>
    <source>
        <strain evidence="3">Y-94</strain>
    </source>
</reference>
<protein>
    <recommendedName>
        <fullName evidence="4">F-box domain-containing protein</fullName>
    </recommendedName>
</protein>
<proteinExistence type="predicted"/>
<accession>A0A0B8MY07</accession>
<feature type="region of interest" description="Disordered" evidence="1">
    <location>
        <begin position="245"/>
        <end position="284"/>
    </location>
</feature>
<dbReference type="PANTHER" id="PTHR42085:SF8">
    <property type="entry name" value="F-BOX DOMAIN-CONTAINING PROTEIN"/>
    <property type="match status" value="1"/>
</dbReference>
<dbReference type="PANTHER" id="PTHR42085">
    <property type="entry name" value="F-BOX DOMAIN-CONTAINING PROTEIN"/>
    <property type="match status" value="1"/>
</dbReference>
<evidence type="ECO:0000256" key="1">
    <source>
        <dbReference type="SAM" id="MobiDB-lite"/>
    </source>
</evidence>
<keyword evidence="3" id="KW-1185">Reference proteome</keyword>
<organism evidence="2 3">
    <name type="scientific">Talaromyces pinophilus</name>
    <name type="common">Penicillium pinophilum</name>
    <dbReference type="NCBI Taxonomy" id="128442"/>
    <lineage>
        <taxon>Eukaryota</taxon>
        <taxon>Fungi</taxon>
        <taxon>Dikarya</taxon>
        <taxon>Ascomycota</taxon>
        <taxon>Pezizomycotina</taxon>
        <taxon>Eurotiomycetes</taxon>
        <taxon>Eurotiomycetidae</taxon>
        <taxon>Eurotiales</taxon>
        <taxon>Trichocomaceae</taxon>
        <taxon>Talaromyces</taxon>
        <taxon>Talaromyces sect. Talaromyces</taxon>
    </lineage>
</organism>
<feature type="compositionally biased region" description="Acidic residues" evidence="1">
    <location>
        <begin position="245"/>
        <end position="277"/>
    </location>
</feature>
<dbReference type="InterPro" id="IPR038883">
    <property type="entry name" value="AN11006-like"/>
</dbReference>
<sequence>MQTTQQPNLSHISPTVLNDAELNPSNMVNFLELPGEIRNLIYDRLLVFEEPIVPWATEEALPVNLLYTNKTVHHEFGSLFYSRITFDFSTNGHDYDERPCSGCLTKQITSFLDQIGDNARHIQSLKIDFPYIEREETESWVNCWISGYSVEVVKQISSNCPDLKKMILGPHLTLYDLLDLAVVDPDEAFELLIVVDAFLRTNVPSVNSISVRVPDSEEFLELMIEMEDFFRWHVEMIYWDEFEWMSHDDDEEEEDDDDDDDDDEDEEEEDDENEADGDADHYEA</sequence>
<evidence type="ECO:0000313" key="2">
    <source>
        <dbReference type="EMBL" id="GAM33598.1"/>
    </source>
</evidence>
<dbReference type="AlphaFoldDB" id="A0A0B8MY07"/>
<name>A0A0B8MY07_TALPI</name>
<dbReference type="EMBL" id="DF933807">
    <property type="protein sequence ID" value="GAM33598.1"/>
    <property type="molecule type" value="Genomic_DNA"/>
</dbReference>
<dbReference type="Proteomes" id="UP000053095">
    <property type="component" value="Unassembled WGS sequence"/>
</dbReference>
<gene>
    <name evidence="2" type="ORF">TCE0_011r00611</name>
</gene>